<sequence>MLEASGAVNTVECYGRCDNIIDELSFGKPISTNWVFVGGTYGLNPISLSYKNPSAFLDQRCGLEKRTNRWNVKCRCLKLR</sequence>
<name>A0AAV2TBK5_CALDB</name>
<gene>
    <name evidence="1" type="ORF">CDAUBV1_LOCUS8233</name>
</gene>
<reference evidence="1" key="1">
    <citation type="submission" date="2024-06" db="EMBL/GenBank/DDBJ databases">
        <authorList>
            <person name="Liu X."/>
            <person name="Lenzi L."/>
            <person name="Haldenby T S."/>
            <person name="Uol C."/>
        </authorList>
    </citation>
    <scope>NUCLEOTIDE SEQUENCE</scope>
</reference>
<organism evidence="1 2">
    <name type="scientific">Calicophoron daubneyi</name>
    <name type="common">Rumen fluke</name>
    <name type="synonym">Paramphistomum daubneyi</name>
    <dbReference type="NCBI Taxonomy" id="300641"/>
    <lineage>
        <taxon>Eukaryota</taxon>
        <taxon>Metazoa</taxon>
        <taxon>Spiralia</taxon>
        <taxon>Lophotrochozoa</taxon>
        <taxon>Platyhelminthes</taxon>
        <taxon>Trematoda</taxon>
        <taxon>Digenea</taxon>
        <taxon>Plagiorchiida</taxon>
        <taxon>Pronocephalata</taxon>
        <taxon>Paramphistomoidea</taxon>
        <taxon>Paramphistomidae</taxon>
        <taxon>Calicophoron</taxon>
    </lineage>
</organism>
<dbReference type="AlphaFoldDB" id="A0AAV2TBK5"/>
<protein>
    <submittedName>
        <fullName evidence="1">Uncharacterized protein</fullName>
    </submittedName>
</protein>
<proteinExistence type="predicted"/>
<comment type="caution">
    <text evidence="1">The sequence shown here is derived from an EMBL/GenBank/DDBJ whole genome shotgun (WGS) entry which is preliminary data.</text>
</comment>
<dbReference type="EMBL" id="CAXLJL010000212">
    <property type="protein sequence ID" value="CAL5134540.1"/>
    <property type="molecule type" value="Genomic_DNA"/>
</dbReference>
<evidence type="ECO:0000313" key="1">
    <source>
        <dbReference type="EMBL" id="CAL5134540.1"/>
    </source>
</evidence>
<evidence type="ECO:0000313" key="2">
    <source>
        <dbReference type="Proteomes" id="UP001497525"/>
    </source>
</evidence>
<accession>A0AAV2TBK5</accession>
<dbReference type="Proteomes" id="UP001497525">
    <property type="component" value="Unassembled WGS sequence"/>
</dbReference>